<evidence type="ECO:0000256" key="1">
    <source>
        <dbReference type="SAM" id="Phobius"/>
    </source>
</evidence>
<keyword evidence="1" id="KW-0472">Membrane</keyword>
<accession>A0A1C5JU87</accession>
<gene>
    <name evidence="2" type="ORF">GA0070613_5340</name>
</gene>
<feature type="transmembrane region" description="Helical" evidence="1">
    <location>
        <begin position="130"/>
        <end position="150"/>
    </location>
</feature>
<dbReference type="OrthoDB" id="4464568at2"/>
<keyword evidence="1" id="KW-1133">Transmembrane helix</keyword>
<dbReference type="Proteomes" id="UP000198221">
    <property type="component" value="Chromosome I"/>
</dbReference>
<feature type="transmembrane region" description="Helical" evidence="1">
    <location>
        <begin position="88"/>
        <end position="110"/>
    </location>
</feature>
<evidence type="ECO:0000313" key="2">
    <source>
        <dbReference type="EMBL" id="SCG73586.1"/>
    </source>
</evidence>
<protein>
    <submittedName>
        <fullName evidence="2">Uncharacterized protein</fullName>
    </submittedName>
</protein>
<dbReference type="EMBL" id="LT607754">
    <property type="protein sequence ID" value="SCG73586.1"/>
    <property type="molecule type" value="Genomic_DNA"/>
</dbReference>
<dbReference type="RefSeq" id="WP_089014712.1">
    <property type="nucleotide sequence ID" value="NZ_LT607754.1"/>
</dbReference>
<evidence type="ECO:0000313" key="3">
    <source>
        <dbReference type="Proteomes" id="UP000198221"/>
    </source>
</evidence>
<keyword evidence="3" id="KW-1185">Reference proteome</keyword>
<organism evidence="2 3">
    <name type="scientific">Micromonospora inositola</name>
    <dbReference type="NCBI Taxonomy" id="47865"/>
    <lineage>
        <taxon>Bacteria</taxon>
        <taxon>Bacillati</taxon>
        <taxon>Actinomycetota</taxon>
        <taxon>Actinomycetes</taxon>
        <taxon>Micromonosporales</taxon>
        <taxon>Micromonosporaceae</taxon>
        <taxon>Micromonospora</taxon>
    </lineage>
</organism>
<feature type="transmembrane region" description="Helical" evidence="1">
    <location>
        <begin position="45"/>
        <end position="67"/>
    </location>
</feature>
<name>A0A1C5JU87_9ACTN</name>
<keyword evidence="1" id="KW-0812">Transmembrane</keyword>
<sequence length="158" mass="17123">MRDVAARFRAAYGAPGRHLLLLVGCFAVAGWVALRLAGEATAGRMLLWFVGAAIAHDFVLFPIYASADRALRAAVGERRARPASGPSLLNHLRVPALAAALLFLVYLPGILRQGRETYRAATGQDQGPFLARWLLVTAALFLASAVLYAVRRWRARNG</sequence>
<reference evidence="3" key="1">
    <citation type="submission" date="2016-06" db="EMBL/GenBank/DDBJ databases">
        <authorList>
            <person name="Varghese N."/>
            <person name="Submissions Spin"/>
        </authorList>
    </citation>
    <scope>NUCLEOTIDE SEQUENCE [LARGE SCALE GENOMIC DNA]</scope>
    <source>
        <strain evidence="3">DSM 43819</strain>
    </source>
</reference>
<dbReference type="AlphaFoldDB" id="A0A1C5JU87"/>
<proteinExistence type="predicted"/>